<keyword evidence="3" id="KW-1185">Reference proteome</keyword>
<dbReference type="RefSeq" id="WP_057637429.1">
    <property type="nucleotide sequence ID" value="NZ_LDJM01000014.1"/>
</dbReference>
<evidence type="ECO:0000313" key="2">
    <source>
        <dbReference type="EMBL" id="KRG77978.1"/>
    </source>
</evidence>
<gene>
    <name evidence="2" type="ORF">ABB30_06145</name>
</gene>
<dbReference type="Proteomes" id="UP000050956">
    <property type="component" value="Unassembled WGS sequence"/>
</dbReference>
<feature type="transmembrane region" description="Helical" evidence="1">
    <location>
        <begin position="9"/>
        <end position="27"/>
    </location>
</feature>
<comment type="caution">
    <text evidence="2">The sequence shown here is derived from an EMBL/GenBank/DDBJ whole genome shotgun (WGS) entry which is preliminary data.</text>
</comment>
<keyword evidence="1" id="KW-0472">Membrane</keyword>
<name>A0A0R0DI94_9GAMM</name>
<keyword evidence="1" id="KW-1133">Transmembrane helix</keyword>
<reference evidence="2 3" key="1">
    <citation type="submission" date="2015-05" db="EMBL/GenBank/DDBJ databases">
        <title>Genome sequencing and analysis of members of genus Stenotrophomonas.</title>
        <authorList>
            <person name="Patil P.P."/>
            <person name="Midha S."/>
            <person name="Patil P.B."/>
        </authorList>
    </citation>
    <scope>NUCLEOTIDE SEQUENCE [LARGE SCALE GENOMIC DNA]</scope>
    <source>
        <strain evidence="2 3">DSM 24757</strain>
    </source>
</reference>
<proteinExistence type="predicted"/>
<organism evidence="2 3">
    <name type="scientific">Stenotrophomonas ginsengisoli</name>
    <dbReference type="NCBI Taxonomy" id="336566"/>
    <lineage>
        <taxon>Bacteria</taxon>
        <taxon>Pseudomonadati</taxon>
        <taxon>Pseudomonadota</taxon>
        <taxon>Gammaproteobacteria</taxon>
        <taxon>Lysobacterales</taxon>
        <taxon>Lysobacteraceae</taxon>
        <taxon>Stenotrophomonas</taxon>
    </lineage>
</organism>
<dbReference type="PATRIC" id="fig|336566.3.peg.571"/>
<dbReference type="EMBL" id="LDJM01000014">
    <property type="protein sequence ID" value="KRG77978.1"/>
    <property type="molecule type" value="Genomic_DNA"/>
</dbReference>
<dbReference type="STRING" id="336566.ABB30_06145"/>
<accession>A0A0R0DI94</accession>
<dbReference type="AlphaFoldDB" id="A0A0R0DI94"/>
<feature type="transmembrane region" description="Helical" evidence="1">
    <location>
        <begin position="39"/>
        <end position="60"/>
    </location>
</feature>
<evidence type="ECO:0000256" key="1">
    <source>
        <dbReference type="SAM" id="Phobius"/>
    </source>
</evidence>
<sequence length="76" mass="8012">MHKATKTEVLFAALRGAVFGLVMVAALDQALTAWHEGALWRGLAALGVGVVFAVVLYRLYRTSGSTAADAEHTDPA</sequence>
<keyword evidence="1" id="KW-0812">Transmembrane</keyword>
<evidence type="ECO:0000313" key="3">
    <source>
        <dbReference type="Proteomes" id="UP000050956"/>
    </source>
</evidence>
<protein>
    <submittedName>
        <fullName evidence="2">Uncharacterized protein</fullName>
    </submittedName>
</protein>